<dbReference type="EMBL" id="JBEPBX010000013">
    <property type="protein sequence ID" value="MER6614892.1"/>
    <property type="molecule type" value="Genomic_DNA"/>
</dbReference>
<organism evidence="1 2">
    <name type="scientific">Streptomyces xantholiticus</name>
    <dbReference type="NCBI Taxonomy" id="68285"/>
    <lineage>
        <taxon>Bacteria</taxon>
        <taxon>Bacillati</taxon>
        <taxon>Actinomycetota</taxon>
        <taxon>Actinomycetes</taxon>
        <taxon>Kitasatosporales</taxon>
        <taxon>Streptomycetaceae</taxon>
        <taxon>Streptomyces</taxon>
    </lineage>
</organism>
<proteinExistence type="predicted"/>
<reference evidence="1 2" key="1">
    <citation type="submission" date="2024-06" db="EMBL/GenBank/DDBJ databases">
        <title>The Natural Products Discovery Center: Release of the First 8490 Sequenced Strains for Exploring Actinobacteria Biosynthetic Diversity.</title>
        <authorList>
            <person name="Kalkreuter E."/>
            <person name="Kautsar S.A."/>
            <person name="Yang D."/>
            <person name="Bader C.D."/>
            <person name="Teijaro C.N."/>
            <person name="Fluegel L."/>
            <person name="Davis C.M."/>
            <person name="Simpson J.R."/>
            <person name="Lauterbach L."/>
            <person name="Steele A.D."/>
            <person name="Gui C."/>
            <person name="Meng S."/>
            <person name="Li G."/>
            <person name="Viehrig K."/>
            <person name="Ye F."/>
            <person name="Su P."/>
            <person name="Kiefer A.F."/>
            <person name="Nichols A."/>
            <person name="Cepeda A.J."/>
            <person name="Yan W."/>
            <person name="Fan B."/>
            <person name="Jiang Y."/>
            <person name="Adhikari A."/>
            <person name="Zheng C.-J."/>
            <person name="Schuster L."/>
            <person name="Cowan T.M."/>
            <person name="Smanski M.J."/>
            <person name="Chevrette M.G."/>
            <person name="De Carvalho L.P.S."/>
            <person name="Shen B."/>
        </authorList>
    </citation>
    <scope>NUCLEOTIDE SEQUENCE [LARGE SCALE GENOMIC DNA]</scope>
    <source>
        <strain evidence="1 2">NPDC000837</strain>
    </source>
</reference>
<dbReference type="Proteomes" id="UP001445472">
    <property type="component" value="Unassembled WGS sequence"/>
</dbReference>
<evidence type="ECO:0000313" key="1">
    <source>
        <dbReference type="EMBL" id="MER6614892.1"/>
    </source>
</evidence>
<sequence>MVKRVGFFREFAPQDADPSAPSIHDAVRPSGLNDESGLLAYLASGTEIFSAMGAERDAITGDEWIPGAGSLVTDGTWMWPVELRHYVERYHAELPEDFMADVRAARYTAAPVPRRRTEEIILEVFGRSSFAAQATEGPGADGYFTWYLSDLTPQSCARMLDSLESAGLKTRHPLTGDISLSVTGEAGSGPRPMRDGRPAAEVLADPAAGEVTLHLWFASDTFTTVSVRRLSGTTAAVVHSLAGLQEPEREQVVAALVRSLDQLRDHCLGFVLDRAGRSPLAAWDAVVCAGASPSVTLPDSIALDTSRSAAPSAFGDTAGTPYGHLTVFSRRPADKDRA</sequence>
<comment type="caution">
    <text evidence="1">The sequence shown here is derived from an EMBL/GenBank/DDBJ whole genome shotgun (WGS) entry which is preliminary data.</text>
</comment>
<accession>A0ABV1UW36</accession>
<evidence type="ECO:0000313" key="2">
    <source>
        <dbReference type="Proteomes" id="UP001445472"/>
    </source>
</evidence>
<dbReference type="RefSeq" id="WP_351976594.1">
    <property type="nucleotide sequence ID" value="NZ_JBEPBX010000013.1"/>
</dbReference>
<keyword evidence="2" id="KW-1185">Reference proteome</keyword>
<protein>
    <submittedName>
        <fullName evidence="1">Uncharacterized protein</fullName>
    </submittedName>
</protein>
<gene>
    <name evidence="1" type="ORF">ABT276_16270</name>
</gene>
<name>A0ABV1UW36_9ACTN</name>